<dbReference type="AlphaFoldDB" id="A0A1G8AMF8"/>
<dbReference type="OrthoDB" id="8907081at2"/>
<protein>
    <submittedName>
        <fullName evidence="4">Polar amino acid transport system substrate-binding protein</fullName>
    </submittedName>
</protein>
<dbReference type="PANTHER" id="PTHR35936">
    <property type="entry name" value="MEMBRANE-BOUND LYTIC MUREIN TRANSGLYCOSYLASE F"/>
    <property type="match status" value="1"/>
</dbReference>
<accession>A0A1G8AMF8</accession>
<proteinExistence type="predicted"/>
<evidence type="ECO:0000256" key="1">
    <source>
        <dbReference type="ARBA" id="ARBA00022729"/>
    </source>
</evidence>
<feature type="signal peptide" evidence="2">
    <location>
        <begin position="1"/>
        <end position="19"/>
    </location>
</feature>
<reference evidence="4 5" key="1">
    <citation type="submission" date="2016-10" db="EMBL/GenBank/DDBJ databases">
        <authorList>
            <person name="de Groot N.N."/>
        </authorList>
    </citation>
    <scope>NUCLEOTIDE SEQUENCE [LARGE SCALE GENOMIC DNA]</scope>
    <source>
        <strain evidence="4 5">DSM 5885</strain>
    </source>
</reference>
<dbReference type="PANTHER" id="PTHR35936:SF25">
    <property type="entry name" value="ABC TRANSPORTER SUBSTRATE-BINDING PROTEIN"/>
    <property type="match status" value="1"/>
</dbReference>
<keyword evidence="1 2" id="KW-0732">Signal</keyword>
<evidence type="ECO:0000256" key="2">
    <source>
        <dbReference type="SAM" id="SignalP"/>
    </source>
</evidence>
<evidence type="ECO:0000313" key="5">
    <source>
        <dbReference type="Proteomes" id="UP000198607"/>
    </source>
</evidence>
<keyword evidence="5" id="KW-1185">Reference proteome</keyword>
<feature type="domain" description="Solute-binding protein family 3/N-terminal" evidence="3">
    <location>
        <begin position="27"/>
        <end position="247"/>
    </location>
</feature>
<dbReference type="InterPro" id="IPR001638">
    <property type="entry name" value="Solute-binding_3/MltF_N"/>
</dbReference>
<name>A0A1G8AMF8_9RHOO</name>
<dbReference type="STRING" id="83767.SAMN05660652_01437"/>
<dbReference type="SUPFAM" id="SSF53850">
    <property type="entry name" value="Periplasmic binding protein-like II"/>
    <property type="match status" value="1"/>
</dbReference>
<evidence type="ECO:0000259" key="3">
    <source>
        <dbReference type="Pfam" id="PF00497"/>
    </source>
</evidence>
<sequence length="254" mass="29402">MVWKRLLALSACFVGMVSAAMSDTILVVATSEHPPYVSERPEQSFLTDLFLEIGKQMGVTFDFKYMPWRRCEIAVENHSAWAAVPYVPTPERTQKFVFSAPLYSKQTKFFYYSVDGKRKTIPFATLSDLKAYRIGGVLGYFYETMFRNADLQVDYVSQEEQNFRKLQTGRVDLVPALDFLGWHIIGKIFPPEEQIRFFTLERPLQVGDNYLMTSRDYPDSELWLGRFNNALRNVKESGVYQKIATKHGLVLDRK</sequence>
<dbReference type="Gene3D" id="3.40.190.10">
    <property type="entry name" value="Periplasmic binding protein-like II"/>
    <property type="match status" value="2"/>
</dbReference>
<gene>
    <name evidence="4" type="ORF">SAMN05660652_01437</name>
</gene>
<dbReference type="RefSeq" id="WP_091935969.1">
    <property type="nucleotide sequence ID" value="NZ_FNCY01000004.1"/>
</dbReference>
<dbReference type="Pfam" id="PF00497">
    <property type="entry name" value="SBP_bac_3"/>
    <property type="match status" value="1"/>
</dbReference>
<dbReference type="EMBL" id="FNCY01000004">
    <property type="protein sequence ID" value="SDH22175.1"/>
    <property type="molecule type" value="Genomic_DNA"/>
</dbReference>
<evidence type="ECO:0000313" key="4">
    <source>
        <dbReference type="EMBL" id="SDH22175.1"/>
    </source>
</evidence>
<feature type="chain" id="PRO_5011643803" evidence="2">
    <location>
        <begin position="20"/>
        <end position="254"/>
    </location>
</feature>
<organism evidence="4 5">
    <name type="scientific">Propionivibrio dicarboxylicus</name>
    <dbReference type="NCBI Taxonomy" id="83767"/>
    <lineage>
        <taxon>Bacteria</taxon>
        <taxon>Pseudomonadati</taxon>
        <taxon>Pseudomonadota</taxon>
        <taxon>Betaproteobacteria</taxon>
        <taxon>Rhodocyclales</taxon>
        <taxon>Rhodocyclaceae</taxon>
        <taxon>Propionivibrio</taxon>
    </lineage>
</organism>
<dbReference type="Proteomes" id="UP000198607">
    <property type="component" value="Unassembled WGS sequence"/>
</dbReference>